<protein>
    <recommendedName>
        <fullName evidence="7">AIPP2-like SPOC-like domain-containing protein</fullName>
    </recommendedName>
</protein>
<keyword evidence="5" id="KW-0804">Transcription</keyword>
<feature type="domain" description="AIPP2-like SPOC-like" evidence="7">
    <location>
        <begin position="245"/>
        <end position="292"/>
    </location>
</feature>
<evidence type="ECO:0000256" key="1">
    <source>
        <dbReference type="ARBA" id="ARBA00022723"/>
    </source>
</evidence>
<dbReference type="InterPro" id="IPR056280">
    <property type="entry name" value="AIPP2-like_SPOC"/>
</dbReference>
<keyword evidence="9" id="KW-1185">Reference proteome</keyword>
<dbReference type="Pfam" id="PF23121">
    <property type="entry name" value="SPOC_AIPP2"/>
    <property type="match status" value="1"/>
</dbReference>
<dbReference type="AlphaFoldDB" id="A0AAU9NYR5"/>
<dbReference type="GO" id="GO:0140566">
    <property type="term" value="F:histone reader activity"/>
    <property type="evidence" value="ECO:0007669"/>
    <property type="project" value="InterPro"/>
</dbReference>
<dbReference type="PANTHER" id="PTHR33304:SF36">
    <property type="entry name" value="GB|AAF26970.1-RELATED"/>
    <property type="match status" value="1"/>
</dbReference>
<evidence type="ECO:0000256" key="4">
    <source>
        <dbReference type="ARBA" id="ARBA00023015"/>
    </source>
</evidence>
<proteinExistence type="predicted"/>
<gene>
    <name evidence="8" type="ORF">LVIROSA_LOCUS28902</name>
</gene>
<keyword evidence="2" id="KW-0863">Zinc-finger</keyword>
<evidence type="ECO:0000259" key="7">
    <source>
        <dbReference type="Pfam" id="PF23121"/>
    </source>
</evidence>
<evidence type="ECO:0000256" key="3">
    <source>
        <dbReference type="ARBA" id="ARBA00022833"/>
    </source>
</evidence>
<feature type="region of interest" description="Disordered" evidence="6">
    <location>
        <begin position="179"/>
        <end position="205"/>
    </location>
</feature>
<name>A0AAU9NYR5_9ASTR</name>
<keyword evidence="3" id="KW-0862">Zinc</keyword>
<organism evidence="8 9">
    <name type="scientific">Lactuca virosa</name>
    <dbReference type="NCBI Taxonomy" id="75947"/>
    <lineage>
        <taxon>Eukaryota</taxon>
        <taxon>Viridiplantae</taxon>
        <taxon>Streptophyta</taxon>
        <taxon>Embryophyta</taxon>
        <taxon>Tracheophyta</taxon>
        <taxon>Spermatophyta</taxon>
        <taxon>Magnoliopsida</taxon>
        <taxon>eudicotyledons</taxon>
        <taxon>Gunneridae</taxon>
        <taxon>Pentapetalae</taxon>
        <taxon>asterids</taxon>
        <taxon>campanulids</taxon>
        <taxon>Asterales</taxon>
        <taxon>Asteraceae</taxon>
        <taxon>Cichorioideae</taxon>
        <taxon>Cichorieae</taxon>
        <taxon>Lactucinae</taxon>
        <taxon>Lactuca</taxon>
    </lineage>
</organism>
<dbReference type="Proteomes" id="UP001157418">
    <property type="component" value="Unassembled WGS sequence"/>
</dbReference>
<feature type="compositionally biased region" description="Polar residues" evidence="6">
    <location>
        <begin position="83"/>
        <end position="100"/>
    </location>
</feature>
<feature type="region of interest" description="Disordered" evidence="6">
    <location>
        <begin position="82"/>
        <end position="157"/>
    </location>
</feature>
<dbReference type="GO" id="GO:0034244">
    <property type="term" value="P:negative regulation of transcription elongation by RNA polymerase II"/>
    <property type="evidence" value="ECO:0007669"/>
    <property type="project" value="InterPro"/>
</dbReference>
<evidence type="ECO:0000313" key="9">
    <source>
        <dbReference type="Proteomes" id="UP001157418"/>
    </source>
</evidence>
<dbReference type="GO" id="GO:0008270">
    <property type="term" value="F:zinc ion binding"/>
    <property type="evidence" value="ECO:0007669"/>
    <property type="project" value="UniProtKB-KW"/>
</dbReference>
<feature type="compositionally biased region" description="Basic and acidic residues" evidence="6">
    <location>
        <begin position="144"/>
        <end position="157"/>
    </location>
</feature>
<dbReference type="InterPro" id="IPR049914">
    <property type="entry name" value="PHD1-3/5-6"/>
</dbReference>
<dbReference type="PANTHER" id="PTHR33304">
    <property type="match status" value="1"/>
</dbReference>
<reference evidence="8 9" key="1">
    <citation type="submission" date="2022-01" db="EMBL/GenBank/DDBJ databases">
        <authorList>
            <person name="Xiong W."/>
            <person name="Schranz E."/>
        </authorList>
    </citation>
    <scope>NUCLEOTIDE SEQUENCE [LARGE SCALE GENOMIC DNA]</scope>
</reference>
<dbReference type="EMBL" id="CAKMRJ010005412">
    <property type="protein sequence ID" value="CAH1442949.1"/>
    <property type="molecule type" value="Genomic_DNA"/>
</dbReference>
<accession>A0AAU9NYR5</accession>
<evidence type="ECO:0000256" key="5">
    <source>
        <dbReference type="ARBA" id="ARBA00023163"/>
    </source>
</evidence>
<evidence type="ECO:0000256" key="2">
    <source>
        <dbReference type="ARBA" id="ARBA00022771"/>
    </source>
</evidence>
<comment type="caution">
    <text evidence="8">The sequence shown here is derived from an EMBL/GenBank/DDBJ whole genome shotgun (WGS) entry which is preliminary data.</text>
</comment>
<feature type="region of interest" description="Disordered" evidence="6">
    <location>
        <begin position="313"/>
        <end position="334"/>
    </location>
</feature>
<evidence type="ECO:0000313" key="8">
    <source>
        <dbReference type="EMBL" id="CAH1442949.1"/>
    </source>
</evidence>
<evidence type="ECO:0000256" key="6">
    <source>
        <dbReference type="SAM" id="MobiDB-lite"/>
    </source>
</evidence>
<keyword evidence="1" id="KW-0479">Metal-binding</keyword>
<sequence length="334" mass="37850">MRVVTTEAPQFWLCEECERKKLFSPTKTTDKEQIPEVLIQKNTRVLKSPNKSAFASRFNFKEKRVNTGRTKYISCDEAVKLSSGVNKSEQHPPSSRNNGFSCKHGSSRSMPPPHSIKSTKCSSVRVERTNTKSFSPRSEVLPPTKEEADIEVSKSSKKVEKTITQEITKMAKSEVLSPTKEEAEIEVPKSSKKVDETNMKRGGNKNDADVEAREVYLTMGGPGPVSEMHDTSIPALHSYWKYEKCTLTEFLWNKKLVMKSYVDEVELFVLSSKFLQLNSQEFEGNYFLWGVFRANMVKKDTSSNSIVVHQNQNENANDFPPGFEKMHNPPPPQG</sequence>
<keyword evidence="4" id="KW-0805">Transcription regulation</keyword>